<keyword evidence="3" id="KW-1185">Reference proteome</keyword>
<comment type="caution">
    <text evidence="2">The sequence shown here is derived from an EMBL/GenBank/DDBJ whole genome shotgun (WGS) entry which is preliminary data.</text>
</comment>
<reference evidence="2" key="1">
    <citation type="submission" date="2021-03" db="EMBL/GenBank/DDBJ databases">
        <title>Draft genome sequence of rust myrtle Austropuccinia psidii MF-1, a brazilian biotype.</title>
        <authorList>
            <person name="Quecine M.C."/>
            <person name="Pachon D.M.R."/>
            <person name="Bonatelli M.L."/>
            <person name="Correr F.H."/>
            <person name="Franceschini L.M."/>
            <person name="Leite T.F."/>
            <person name="Margarido G.R.A."/>
            <person name="Almeida C.A."/>
            <person name="Ferrarezi J.A."/>
            <person name="Labate C.A."/>
        </authorList>
    </citation>
    <scope>NUCLEOTIDE SEQUENCE</scope>
    <source>
        <strain evidence="2">MF-1</strain>
    </source>
</reference>
<sequence>MLQHPLLIFVISLSFVLHTLAGSRPYSCDFHYSADGNAPGKILCRNKAGGYSCRETSCQGNKDDLHFQRCKGETTGTVVGYIWPTAFDVSSYNGLYVSQGRKSDTFTSSKTAIGEHYFCPKQHNGQRPSCTDCRTLN</sequence>
<protein>
    <recommendedName>
        <fullName evidence="4">Secreted protein</fullName>
    </recommendedName>
</protein>
<keyword evidence="1" id="KW-0732">Signal</keyword>
<evidence type="ECO:0000256" key="1">
    <source>
        <dbReference type="SAM" id="SignalP"/>
    </source>
</evidence>
<name>A0A9Q3H493_9BASI</name>
<evidence type="ECO:0008006" key="4">
    <source>
        <dbReference type="Google" id="ProtNLM"/>
    </source>
</evidence>
<organism evidence="2 3">
    <name type="scientific">Austropuccinia psidii MF-1</name>
    <dbReference type="NCBI Taxonomy" id="1389203"/>
    <lineage>
        <taxon>Eukaryota</taxon>
        <taxon>Fungi</taxon>
        <taxon>Dikarya</taxon>
        <taxon>Basidiomycota</taxon>
        <taxon>Pucciniomycotina</taxon>
        <taxon>Pucciniomycetes</taxon>
        <taxon>Pucciniales</taxon>
        <taxon>Sphaerophragmiaceae</taxon>
        <taxon>Austropuccinia</taxon>
    </lineage>
</organism>
<dbReference type="Proteomes" id="UP000765509">
    <property type="component" value="Unassembled WGS sequence"/>
</dbReference>
<accession>A0A9Q3H493</accession>
<proteinExistence type="predicted"/>
<feature type="chain" id="PRO_5040239566" description="Secreted protein" evidence="1">
    <location>
        <begin position="22"/>
        <end position="137"/>
    </location>
</feature>
<feature type="signal peptide" evidence="1">
    <location>
        <begin position="1"/>
        <end position="21"/>
    </location>
</feature>
<gene>
    <name evidence="2" type="ORF">O181_028515</name>
</gene>
<evidence type="ECO:0000313" key="3">
    <source>
        <dbReference type="Proteomes" id="UP000765509"/>
    </source>
</evidence>
<dbReference type="AlphaFoldDB" id="A0A9Q3H493"/>
<evidence type="ECO:0000313" key="2">
    <source>
        <dbReference type="EMBL" id="MBW0488800.1"/>
    </source>
</evidence>
<dbReference type="EMBL" id="AVOT02009773">
    <property type="protein sequence ID" value="MBW0488800.1"/>
    <property type="molecule type" value="Genomic_DNA"/>
</dbReference>